<dbReference type="GO" id="GO:0004803">
    <property type="term" value="F:transposase activity"/>
    <property type="evidence" value="ECO:0007669"/>
    <property type="project" value="InterPro"/>
</dbReference>
<dbReference type="InterPro" id="IPR009057">
    <property type="entry name" value="Homeodomain-like_sf"/>
</dbReference>
<evidence type="ECO:0000313" key="4">
    <source>
        <dbReference type="Proteomes" id="UP000180166"/>
    </source>
</evidence>
<dbReference type="InterPro" id="IPR036388">
    <property type="entry name" value="WH-like_DNA-bd_sf"/>
</dbReference>
<dbReference type="EMBL" id="CP017839">
    <property type="protein sequence ID" value="APA99600.1"/>
    <property type="molecule type" value="Genomic_DNA"/>
</dbReference>
<dbReference type="KEGG" id="nsr:NS506_05554"/>
<dbReference type="Proteomes" id="UP000180166">
    <property type="component" value="Chromosome"/>
</dbReference>
<evidence type="ECO:0000313" key="3">
    <source>
        <dbReference type="Proteomes" id="UP000037179"/>
    </source>
</evidence>
<accession>A0A0B8NFA6</accession>
<dbReference type="Gene3D" id="1.10.10.10">
    <property type="entry name" value="Winged helix-like DNA-binding domain superfamily/Winged helix DNA-binding domain"/>
    <property type="match status" value="1"/>
</dbReference>
<evidence type="ECO:0000313" key="1">
    <source>
        <dbReference type="EMBL" id="APA99600.1"/>
    </source>
</evidence>
<reference evidence="3" key="1">
    <citation type="submission" date="2015-07" db="EMBL/GenBank/DDBJ databases">
        <title>Nocardia seriolae U-1 whole genome shotgun sequence.</title>
        <authorList>
            <person name="Imajoh M."/>
            <person name="Fukumoto Y."/>
            <person name="Sukeda M."/>
            <person name="Yamane J."/>
            <person name="Yamasaki K."/>
            <person name="Shimizu M."/>
            <person name="Ohnishi K."/>
            <person name="Oshima S."/>
        </authorList>
    </citation>
    <scope>NUCLEOTIDE SEQUENCE [LARGE SCALE GENOMIC DNA]</scope>
    <source>
        <strain evidence="3">U-1</strain>
    </source>
</reference>
<organism evidence="2 3">
    <name type="scientific">Nocardia seriolae</name>
    <dbReference type="NCBI Taxonomy" id="37332"/>
    <lineage>
        <taxon>Bacteria</taxon>
        <taxon>Bacillati</taxon>
        <taxon>Actinomycetota</taxon>
        <taxon>Actinomycetes</taxon>
        <taxon>Mycobacteriales</taxon>
        <taxon>Nocardiaceae</taxon>
        <taxon>Nocardia</taxon>
    </lineage>
</organism>
<dbReference type="GeneID" id="93374079"/>
<dbReference type="GO" id="GO:0006313">
    <property type="term" value="P:DNA transposition"/>
    <property type="evidence" value="ECO:0007669"/>
    <property type="project" value="InterPro"/>
</dbReference>
<evidence type="ECO:0000313" key="2">
    <source>
        <dbReference type="EMBL" id="GAP30340.1"/>
    </source>
</evidence>
<dbReference type="EMBL" id="BBYQ01000078">
    <property type="protein sequence ID" value="GAP30340.1"/>
    <property type="molecule type" value="Genomic_DNA"/>
</dbReference>
<reference evidence="1 4" key="3">
    <citation type="submission" date="2016-10" db="EMBL/GenBank/DDBJ databases">
        <title>Genome sequence of Nocardia seriolae strain EM150506, isolated from Anguila japonica.</title>
        <authorList>
            <person name="Han H.-J."/>
        </authorList>
    </citation>
    <scope>NUCLEOTIDE SEQUENCE [LARGE SCALE GENOMIC DNA]</scope>
    <source>
        <strain evidence="1 4">EM150506</strain>
    </source>
</reference>
<dbReference type="OrthoDB" id="4418576at2"/>
<dbReference type="SUPFAM" id="SSF46689">
    <property type="entry name" value="Homeodomain-like"/>
    <property type="match status" value="1"/>
</dbReference>
<gene>
    <name evidence="1" type="ORF">NS506_05554</name>
    <name evidence="2" type="ORF">NSK11_contig00078-0016</name>
</gene>
<name>A0A0B8NFA6_9NOCA</name>
<dbReference type="RefSeq" id="WP_033088661.1">
    <property type="nucleotide sequence ID" value="NZ_AP017900.1"/>
</dbReference>
<sequence>MMPHRSYRRVSPEVRQAAVEQVIALTGKLRSESEACRVVADQIGVHTNSVRNWVRAAESPGLERMDAIALRRKVALLQQQLAAAAEMNRTLVETLHDAKRGT</sequence>
<reference evidence="2 3" key="2">
    <citation type="journal article" date="2016" name="Genome Announc.">
        <title>Draft Genome Sequence of Erythromycin- and Oxytetracycline-Sensitive Nocardia seriolae Strain U-1 (NBRC 110359).</title>
        <authorList>
            <person name="Imajoh M."/>
            <person name="Sukeda M."/>
            <person name="Shimizu M."/>
            <person name="Yamane J."/>
            <person name="Ohnishi K."/>
            <person name="Oshima S."/>
        </authorList>
    </citation>
    <scope>NUCLEOTIDE SEQUENCE [LARGE SCALE GENOMIC DNA]</scope>
    <source>
        <strain evidence="2 3">U-1</strain>
    </source>
</reference>
<proteinExistence type="predicted"/>
<dbReference type="AlphaFoldDB" id="A0A0B8NFA6"/>
<protein>
    <submittedName>
        <fullName evidence="2">Transposase</fullName>
    </submittedName>
</protein>
<keyword evidence="3" id="KW-1185">Reference proteome</keyword>
<dbReference type="GO" id="GO:0003677">
    <property type="term" value="F:DNA binding"/>
    <property type="evidence" value="ECO:0007669"/>
    <property type="project" value="InterPro"/>
</dbReference>
<dbReference type="Proteomes" id="UP000037179">
    <property type="component" value="Unassembled WGS sequence"/>
</dbReference>